<keyword evidence="6" id="KW-1185">Reference proteome</keyword>
<dbReference type="InterPro" id="IPR046346">
    <property type="entry name" value="Aminoacid_DH-like_N_sf"/>
</dbReference>
<dbReference type="Pfam" id="PF08501">
    <property type="entry name" value="Shikimate_dh_N"/>
    <property type="match status" value="1"/>
</dbReference>
<name>A0ABW6A8G6_9BACT</name>
<evidence type="ECO:0000259" key="4">
    <source>
        <dbReference type="Pfam" id="PF08501"/>
    </source>
</evidence>
<dbReference type="PANTHER" id="PTHR21089">
    <property type="entry name" value="SHIKIMATE DEHYDROGENASE"/>
    <property type="match status" value="1"/>
</dbReference>
<dbReference type="Gene3D" id="3.40.50.720">
    <property type="entry name" value="NAD(P)-binding Rossmann-like Domain"/>
    <property type="match status" value="1"/>
</dbReference>
<keyword evidence="2" id="KW-0560">Oxidoreductase</keyword>
<sequence length="243" mass="27187">MRVFGLIGNPLTHSFSKKYFTQKFEQENIAGCRYELYPLENIDQLPALLQQEPALEGINVTIPYKEQVLAYLDEQSPAVQQIKACNCIHIANGKLVGHNTDVLGFQRSLQQQLQPHHTQALILGTGGAAKAVAFALQQLQLSYQYVSRRPGDNTIGYEDLSPALMQSHTLIINTTPLGTYPNTEEAPPIPYALLTERHHLYDLVYNPAATLFLRKGEEQGAQVQNGADMLVIQAEESWKIWNS</sequence>
<organism evidence="5 6">
    <name type="scientific">Terrimonas rubra</name>
    <dbReference type="NCBI Taxonomy" id="1035890"/>
    <lineage>
        <taxon>Bacteria</taxon>
        <taxon>Pseudomonadati</taxon>
        <taxon>Bacteroidota</taxon>
        <taxon>Chitinophagia</taxon>
        <taxon>Chitinophagales</taxon>
        <taxon>Chitinophagaceae</taxon>
        <taxon>Terrimonas</taxon>
    </lineage>
</organism>
<comment type="pathway">
    <text evidence="1">Metabolic intermediate biosynthesis; chorismate biosynthesis; chorismate from D-erythrose 4-phosphate and phosphoenolpyruvate: step 4/7.</text>
</comment>
<comment type="caution">
    <text evidence="5">The sequence shown here is derived from an EMBL/GenBank/DDBJ whole genome shotgun (WGS) entry which is preliminary data.</text>
</comment>
<evidence type="ECO:0000313" key="6">
    <source>
        <dbReference type="Proteomes" id="UP001597511"/>
    </source>
</evidence>
<evidence type="ECO:0000256" key="1">
    <source>
        <dbReference type="ARBA" id="ARBA00004871"/>
    </source>
</evidence>
<dbReference type="InterPro" id="IPR022893">
    <property type="entry name" value="Shikimate_DH_fam"/>
</dbReference>
<dbReference type="CDD" id="cd01065">
    <property type="entry name" value="NAD_bind_Shikimate_DH"/>
    <property type="match status" value="1"/>
</dbReference>
<reference evidence="6" key="1">
    <citation type="journal article" date="2019" name="Int. J. Syst. Evol. Microbiol.">
        <title>The Global Catalogue of Microorganisms (GCM) 10K type strain sequencing project: providing services to taxonomists for standard genome sequencing and annotation.</title>
        <authorList>
            <consortium name="The Broad Institute Genomics Platform"/>
            <consortium name="The Broad Institute Genome Sequencing Center for Infectious Disease"/>
            <person name="Wu L."/>
            <person name="Ma J."/>
        </authorList>
    </citation>
    <scope>NUCLEOTIDE SEQUENCE [LARGE SCALE GENOMIC DNA]</scope>
    <source>
        <strain evidence="6">KCTC 23299</strain>
    </source>
</reference>
<accession>A0ABW6A8G6</accession>
<feature type="domain" description="Shikimate dehydrogenase substrate binding N-terminal" evidence="4">
    <location>
        <begin position="6"/>
        <end position="88"/>
    </location>
</feature>
<dbReference type="InterPro" id="IPR013708">
    <property type="entry name" value="Shikimate_DH-bd_N"/>
</dbReference>
<dbReference type="SUPFAM" id="SSF53223">
    <property type="entry name" value="Aminoacid dehydrogenase-like, N-terminal domain"/>
    <property type="match status" value="1"/>
</dbReference>
<evidence type="ECO:0000256" key="2">
    <source>
        <dbReference type="ARBA" id="ARBA00023002"/>
    </source>
</evidence>
<dbReference type="Gene3D" id="3.40.50.10860">
    <property type="entry name" value="Leucine Dehydrogenase, chain A, domain 1"/>
    <property type="match status" value="1"/>
</dbReference>
<evidence type="ECO:0000256" key="3">
    <source>
        <dbReference type="ARBA" id="ARBA00023141"/>
    </source>
</evidence>
<dbReference type="PANTHER" id="PTHR21089:SF1">
    <property type="entry name" value="BIFUNCTIONAL 3-DEHYDROQUINATE DEHYDRATASE_SHIKIMATE DEHYDROGENASE, CHLOROPLASTIC"/>
    <property type="match status" value="1"/>
</dbReference>
<gene>
    <name evidence="5" type="ORF">ACFS6H_18310</name>
</gene>
<keyword evidence="3" id="KW-0057">Aromatic amino acid biosynthesis</keyword>
<dbReference type="SUPFAM" id="SSF51735">
    <property type="entry name" value="NAD(P)-binding Rossmann-fold domains"/>
    <property type="match status" value="1"/>
</dbReference>
<protein>
    <submittedName>
        <fullName evidence="5">Shikimate dehydrogenase family protein</fullName>
    </submittedName>
</protein>
<evidence type="ECO:0000313" key="5">
    <source>
        <dbReference type="EMBL" id="MFD2921679.1"/>
    </source>
</evidence>
<dbReference type="EMBL" id="JBHUOZ010000003">
    <property type="protein sequence ID" value="MFD2921679.1"/>
    <property type="molecule type" value="Genomic_DNA"/>
</dbReference>
<dbReference type="RefSeq" id="WP_386102458.1">
    <property type="nucleotide sequence ID" value="NZ_JBHUOZ010000003.1"/>
</dbReference>
<dbReference type="InterPro" id="IPR036291">
    <property type="entry name" value="NAD(P)-bd_dom_sf"/>
</dbReference>
<proteinExistence type="predicted"/>
<dbReference type="Proteomes" id="UP001597511">
    <property type="component" value="Unassembled WGS sequence"/>
</dbReference>
<keyword evidence="3" id="KW-0028">Amino-acid biosynthesis</keyword>